<dbReference type="AlphaFoldDB" id="A0AAW9NV50"/>
<dbReference type="Gene3D" id="1.10.10.60">
    <property type="entry name" value="Homeodomain-like"/>
    <property type="match status" value="2"/>
</dbReference>
<evidence type="ECO:0000256" key="2">
    <source>
        <dbReference type="ARBA" id="ARBA00008814"/>
    </source>
</evidence>
<evidence type="ECO:0000256" key="6">
    <source>
        <dbReference type="ARBA" id="ARBA00023163"/>
    </source>
</evidence>
<dbReference type="InterPro" id="IPR018060">
    <property type="entry name" value="HTH_AraC"/>
</dbReference>
<dbReference type="SMART" id="SM00342">
    <property type="entry name" value="HTH_ARAC"/>
    <property type="match status" value="1"/>
</dbReference>
<dbReference type="PANTHER" id="PTHR30532">
    <property type="entry name" value="IRON III DICITRATE-BINDING PERIPLASMIC PROTEIN"/>
    <property type="match status" value="1"/>
</dbReference>
<evidence type="ECO:0000259" key="8">
    <source>
        <dbReference type="PROSITE" id="PS01124"/>
    </source>
</evidence>
<comment type="caution">
    <text evidence="10">The sequence shown here is derived from an EMBL/GenBank/DDBJ whole genome shotgun (WGS) entry which is preliminary data.</text>
</comment>
<dbReference type="PROSITE" id="PS01124">
    <property type="entry name" value="HTH_ARAC_FAMILY_2"/>
    <property type="match status" value="1"/>
</dbReference>
<evidence type="ECO:0000313" key="10">
    <source>
        <dbReference type="EMBL" id="MEC1179750.1"/>
    </source>
</evidence>
<dbReference type="PROSITE" id="PS50983">
    <property type="entry name" value="FE_B12_PBP"/>
    <property type="match status" value="1"/>
</dbReference>
<comment type="similarity">
    <text evidence="2">Belongs to the bacterial solute-binding protein 8 family.</text>
</comment>
<name>A0AAW9NV50_9BACL</name>
<evidence type="ECO:0000313" key="11">
    <source>
        <dbReference type="Proteomes" id="UP001344888"/>
    </source>
</evidence>
<comment type="subcellular location">
    <subcellularLocation>
        <location evidence="1">Cell envelope</location>
    </subcellularLocation>
</comment>
<evidence type="ECO:0000256" key="4">
    <source>
        <dbReference type="ARBA" id="ARBA00022729"/>
    </source>
</evidence>
<dbReference type="GO" id="GO:0003700">
    <property type="term" value="F:DNA-binding transcription factor activity"/>
    <property type="evidence" value="ECO:0007669"/>
    <property type="project" value="InterPro"/>
</dbReference>
<dbReference type="SUPFAM" id="SSF46689">
    <property type="entry name" value="Homeodomain-like"/>
    <property type="match status" value="2"/>
</dbReference>
<evidence type="ECO:0000259" key="9">
    <source>
        <dbReference type="PROSITE" id="PS50983"/>
    </source>
</evidence>
<feature type="domain" description="HTH araC/xylS-type" evidence="8">
    <location>
        <begin position="190"/>
        <end position="288"/>
    </location>
</feature>
<dbReference type="GO" id="GO:0030288">
    <property type="term" value="C:outer membrane-bounded periplasmic space"/>
    <property type="evidence" value="ECO:0007669"/>
    <property type="project" value="TreeGrafter"/>
</dbReference>
<evidence type="ECO:0000256" key="3">
    <source>
        <dbReference type="ARBA" id="ARBA00022448"/>
    </source>
</evidence>
<dbReference type="InterPro" id="IPR051313">
    <property type="entry name" value="Bact_iron-sidero_bind"/>
</dbReference>
<reference evidence="10 11" key="1">
    <citation type="submission" date="2023-03" db="EMBL/GenBank/DDBJ databases">
        <title>Bacillus Genome Sequencing.</title>
        <authorList>
            <person name="Dunlap C."/>
        </authorList>
    </citation>
    <scope>NUCLEOTIDE SEQUENCE [LARGE SCALE GENOMIC DNA]</scope>
    <source>
        <strain evidence="10 11">B-59205</strain>
    </source>
</reference>
<dbReference type="InterPro" id="IPR009057">
    <property type="entry name" value="Homeodomain-like_sf"/>
</dbReference>
<evidence type="ECO:0000256" key="7">
    <source>
        <dbReference type="SAM" id="MobiDB-lite"/>
    </source>
</evidence>
<keyword evidence="5" id="KW-0805">Transcription regulation</keyword>
<organism evidence="10 11">
    <name type="scientific">Metasolibacillus meyeri</name>
    <dbReference type="NCBI Taxonomy" id="1071052"/>
    <lineage>
        <taxon>Bacteria</taxon>
        <taxon>Bacillati</taxon>
        <taxon>Bacillota</taxon>
        <taxon>Bacilli</taxon>
        <taxon>Bacillales</taxon>
        <taxon>Caryophanaceae</taxon>
        <taxon>Metasolibacillus</taxon>
    </lineage>
</organism>
<sequence length="661" mass="75442">MLEDVDSTNYFTKEMIDMAVRLWTRSSVSLIDVRYKLLHPDKPIKSYRMPTSMLVYTCGGTANVKLDHTLYQSERFGIFHGGKGTELSIHPTSRSLETYMVLYRAETPPFYKREIYRLLEHINPFIQTYGFSPGNPIFFMEKFLNMKDHWNQESTLNQFYSKIVLYQIVYEIYNELEKGDILFFQPDYVVLAKQYLERNYSQPVSIQQLIEMLPISRSQLVRLFKRREHKSLQEYLNKIRLDSAKRHLQYTNATIQEIAVGCGFVDGLNLIRMFKKYNHMTPSEYRIKMITDMDINDIDNDYQPQYNERELDKLVKSKGNEELLMFGKLRNKEIILAAAMSLMLLLSGCTSNVPINNGATAGQSETQTQTASNAETKGTPQTRIVHTLKGDVEVPVNPQRVVVLYLMGDLLALGIKPVGISTLVGEGDAAIASELDGITTLGDGQPSPEAVLALNPDLIIVTTDEIYDKLHKIAPTLYIPYDLPVEERMEIIGKSFGKEDQAKELLENFYNKVELSKQKLQQAGILDKTVTIMESNKGSMAVMVGMGYGRGSQIIYQYLGMKAPEIVQQKIETSKNDATSMDISYEVLTQYAGDYVFRSAFEGMEDLSDNYIWNNIPAIKSGRLIDMSFGLFFYNDIFSLDKQLDFVVDSLLSTMESEELQ</sequence>
<keyword evidence="6" id="KW-0804">Transcription</keyword>
<feature type="region of interest" description="Disordered" evidence="7">
    <location>
        <begin position="360"/>
        <end position="379"/>
    </location>
</feature>
<feature type="domain" description="Fe/B12 periplasmic-binding" evidence="9">
    <location>
        <begin position="400"/>
        <end position="655"/>
    </location>
</feature>
<dbReference type="Gene3D" id="3.40.50.1980">
    <property type="entry name" value="Nitrogenase molybdenum iron protein domain"/>
    <property type="match status" value="2"/>
</dbReference>
<keyword evidence="11" id="KW-1185">Reference proteome</keyword>
<dbReference type="PANTHER" id="PTHR30532:SF29">
    <property type="entry name" value="FE(3+) DICITRATE-BINDING PERIPLASMIC PROTEIN"/>
    <property type="match status" value="1"/>
</dbReference>
<gene>
    <name evidence="10" type="ORF">P9B03_14725</name>
</gene>
<evidence type="ECO:0000256" key="5">
    <source>
        <dbReference type="ARBA" id="ARBA00023015"/>
    </source>
</evidence>
<dbReference type="SUPFAM" id="SSF53807">
    <property type="entry name" value="Helical backbone' metal receptor"/>
    <property type="match status" value="1"/>
</dbReference>
<dbReference type="EMBL" id="JARSFG010000019">
    <property type="protein sequence ID" value="MEC1179750.1"/>
    <property type="molecule type" value="Genomic_DNA"/>
</dbReference>
<evidence type="ECO:0000256" key="1">
    <source>
        <dbReference type="ARBA" id="ARBA00004196"/>
    </source>
</evidence>
<dbReference type="Proteomes" id="UP001344888">
    <property type="component" value="Unassembled WGS sequence"/>
</dbReference>
<dbReference type="Pfam" id="PF12833">
    <property type="entry name" value="HTH_18"/>
    <property type="match status" value="1"/>
</dbReference>
<keyword evidence="3" id="KW-0813">Transport</keyword>
<keyword evidence="4" id="KW-0732">Signal</keyword>
<dbReference type="Pfam" id="PF01497">
    <property type="entry name" value="Peripla_BP_2"/>
    <property type="match status" value="1"/>
</dbReference>
<dbReference type="InterPro" id="IPR002491">
    <property type="entry name" value="ABC_transptr_periplasmic_BD"/>
</dbReference>
<protein>
    <submittedName>
        <fullName evidence="10">AraC family transcriptional regulator</fullName>
    </submittedName>
</protein>
<dbReference type="GO" id="GO:0043565">
    <property type="term" value="F:sequence-specific DNA binding"/>
    <property type="evidence" value="ECO:0007669"/>
    <property type="project" value="InterPro"/>
</dbReference>
<dbReference type="RefSeq" id="WP_326124234.1">
    <property type="nucleotide sequence ID" value="NZ_JARSFG010000019.1"/>
</dbReference>
<accession>A0AAW9NV50</accession>
<dbReference type="GO" id="GO:1901678">
    <property type="term" value="P:iron coordination entity transport"/>
    <property type="evidence" value="ECO:0007669"/>
    <property type="project" value="UniProtKB-ARBA"/>
</dbReference>
<proteinExistence type="inferred from homology"/>